<keyword evidence="6 8" id="KW-0963">Cytoplasm</keyword>
<evidence type="ECO:0000259" key="10">
    <source>
        <dbReference type="PROSITE" id="PS51368"/>
    </source>
</evidence>
<dbReference type="InterPro" id="IPR005848">
    <property type="entry name" value="Urease_asu"/>
</dbReference>
<feature type="domain" description="Urease" evidence="10">
    <location>
        <begin position="132"/>
        <end position="569"/>
    </location>
</feature>
<name>A0ABV6RCJ9_9MICO</name>
<dbReference type="InterPro" id="IPR050112">
    <property type="entry name" value="Urease_alpha_subunit"/>
</dbReference>
<dbReference type="PANTHER" id="PTHR43440">
    <property type="entry name" value="UREASE"/>
    <property type="match status" value="1"/>
</dbReference>
<evidence type="ECO:0000256" key="2">
    <source>
        <dbReference type="ARBA" id="ARBA00022596"/>
    </source>
</evidence>
<dbReference type="EC" id="3.5.1.5" evidence="6 7"/>
<comment type="subcellular location">
    <subcellularLocation>
        <location evidence="6 8">Cytoplasm</location>
    </subcellularLocation>
</comment>
<feature type="binding site" evidence="6 8">
    <location>
        <position position="222"/>
    </location>
    <ligand>
        <name>substrate</name>
    </ligand>
</feature>
<evidence type="ECO:0000256" key="3">
    <source>
        <dbReference type="ARBA" id="ARBA00022723"/>
    </source>
</evidence>
<dbReference type="HAMAP" id="MF_01953">
    <property type="entry name" value="Urease_alpha"/>
    <property type="match status" value="1"/>
</dbReference>
<dbReference type="RefSeq" id="WP_376981044.1">
    <property type="nucleotide sequence ID" value="NZ_JBHLSV010000014.1"/>
</dbReference>
<keyword evidence="3 6" id="KW-0479">Metal-binding</keyword>
<dbReference type="Gene3D" id="3.20.20.140">
    <property type="entry name" value="Metal-dependent hydrolases"/>
    <property type="match status" value="1"/>
</dbReference>
<dbReference type="PANTHER" id="PTHR43440:SF1">
    <property type="entry name" value="UREASE"/>
    <property type="match status" value="1"/>
</dbReference>
<dbReference type="InterPro" id="IPR032466">
    <property type="entry name" value="Metal_Hydrolase"/>
</dbReference>
<comment type="PTM">
    <text evidence="6">Carboxylation allows a single lysine to coordinate two nickel ions.</text>
</comment>
<dbReference type="InterPro" id="IPR017951">
    <property type="entry name" value="Urease_asu_c"/>
</dbReference>
<comment type="subunit">
    <text evidence="6">Heterotrimer of UreA (gamma), UreB (beta) and UreC (alpha) subunits. Three heterotrimers associate to form the active enzyme.</text>
</comment>
<sequence>MEPLDRRRAAQLLGPTVGDQIRLGDTDLWIEVEEDRTHPADAAVFGGGKTIRDGMAQSSLSRGQGALDLVVTNVVVLDHGGIVKGDVGVRDGRIVGIGQAGNPEVSDAITPGLEIGPGTDVIAGEGYLLTAGAVDTHVHFISQEQVREALATGTTTLIGGGAGPTKGTKATSVTAGARALAMMHRSLDELPVNVLLFGKGSTTSAAALREDAFAGAGGYKIHEDWGSAPPVIDAALRAAEEFGLQVALHSDSLNETGYLRQTVEAIAGRSIHAFHAEGAGGGHAPDIIAIAAEPNVLPASTNPTMPHTINTVDEHLDMLIVCHALNPKVPEDLAFAESRIRATTMAAEDVLHDMGAISIMSSDALAMGRIGEMICRTWQTAHVMKARLGRGASSLPADNERARRYVAKYTICPAVAHGVDHEVGSVEPGKIADLVLWKPAFFGIRPDAVIKSGAVVAAPLGDANASITTPEPVLIRPGLPGYRAAAAHLSTTWVAPAALEHGIAGRLGLTRRLAAVRPTREIGKKDLPNNTALPRIDVDSETFGISIDGEPVVPQPVSEVPLAQRYCLF</sequence>
<accession>A0ABV6RCJ9</accession>
<feature type="modified residue" description="N6-carboxylysine" evidence="6">
    <location>
        <position position="220"/>
    </location>
</feature>
<organism evidence="11 12">
    <name type="scientific">Brachybacterium hainanense</name>
    <dbReference type="NCBI Taxonomy" id="1541174"/>
    <lineage>
        <taxon>Bacteria</taxon>
        <taxon>Bacillati</taxon>
        <taxon>Actinomycetota</taxon>
        <taxon>Actinomycetes</taxon>
        <taxon>Micrococcales</taxon>
        <taxon>Dermabacteraceae</taxon>
        <taxon>Brachybacterium</taxon>
    </lineage>
</organism>
<evidence type="ECO:0000256" key="4">
    <source>
        <dbReference type="ARBA" id="ARBA00022801"/>
    </source>
</evidence>
<keyword evidence="2 6" id="KW-0533">Nickel</keyword>
<dbReference type="EMBL" id="JBHLSV010000014">
    <property type="protein sequence ID" value="MFC0674704.1"/>
    <property type="molecule type" value="Genomic_DNA"/>
</dbReference>
<feature type="binding site" description="via carbamate group" evidence="6">
    <location>
        <position position="220"/>
    </location>
    <ligand>
        <name>Ni(2+)</name>
        <dbReference type="ChEBI" id="CHEBI:49786"/>
        <label>1</label>
    </ligand>
</feature>
<evidence type="ECO:0000256" key="8">
    <source>
        <dbReference type="PROSITE-ProRule" id="PRU00700"/>
    </source>
</evidence>
<feature type="binding site" evidence="6">
    <location>
        <position position="137"/>
    </location>
    <ligand>
        <name>Ni(2+)</name>
        <dbReference type="ChEBI" id="CHEBI:49786"/>
        <label>1</label>
    </ligand>
</feature>
<feature type="binding site" evidence="6">
    <location>
        <position position="363"/>
    </location>
    <ligand>
        <name>Ni(2+)</name>
        <dbReference type="ChEBI" id="CHEBI:49786"/>
        <label>1</label>
    </ligand>
</feature>
<keyword evidence="4 6" id="KW-0378">Hydrolase</keyword>
<dbReference type="Proteomes" id="UP001589793">
    <property type="component" value="Unassembled WGS sequence"/>
</dbReference>
<evidence type="ECO:0000313" key="12">
    <source>
        <dbReference type="Proteomes" id="UP001589793"/>
    </source>
</evidence>
<comment type="caution">
    <text evidence="11">The sequence shown here is derived from an EMBL/GenBank/DDBJ whole genome shotgun (WGS) entry which is preliminary data.</text>
</comment>
<evidence type="ECO:0000256" key="5">
    <source>
        <dbReference type="ARBA" id="ARBA00047778"/>
    </source>
</evidence>
<dbReference type="PRINTS" id="PR01752">
    <property type="entry name" value="UREASE"/>
</dbReference>
<keyword evidence="12" id="KW-1185">Reference proteome</keyword>
<feature type="binding site" evidence="6">
    <location>
        <position position="139"/>
    </location>
    <ligand>
        <name>Ni(2+)</name>
        <dbReference type="ChEBI" id="CHEBI:49786"/>
        <label>1</label>
    </ligand>
</feature>
<gene>
    <name evidence="6" type="primary">ureC</name>
    <name evidence="11" type="ORF">ACFFF6_12120</name>
</gene>
<dbReference type="Gene3D" id="2.30.40.10">
    <property type="entry name" value="Urease, subunit C, domain 1"/>
    <property type="match status" value="1"/>
</dbReference>
<evidence type="ECO:0000313" key="11">
    <source>
        <dbReference type="EMBL" id="MFC0674704.1"/>
    </source>
</evidence>
<comment type="cofactor">
    <cofactor evidence="6">
        <name>Ni cation</name>
        <dbReference type="ChEBI" id="CHEBI:25516"/>
    </cofactor>
    <text evidence="6">Binds 2 nickel ions per subunit.</text>
</comment>
<evidence type="ECO:0000256" key="6">
    <source>
        <dbReference type="HAMAP-Rule" id="MF_01953"/>
    </source>
</evidence>
<dbReference type="SUPFAM" id="SSF51556">
    <property type="entry name" value="Metallo-dependent hydrolases"/>
    <property type="match status" value="1"/>
</dbReference>
<proteinExistence type="inferred from homology"/>
<feature type="binding site" description="via carbamate group" evidence="6">
    <location>
        <position position="220"/>
    </location>
    <ligand>
        <name>Ni(2+)</name>
        <dbReference type="ChEBI" id="CHEBI:49786"/>
        <label>2</label>
    </ligand>
</feature>
<dbReference type="Pfam" id="PF00449">
    <property type="entry name" value="Urease_alpha"/>
    <property type="match status" value="1"/>
</dbReference>
<comment type="pathway">
    <text evidence="1 6">Nitrogen metabolism; urea degradation; CO(2) and NH(3) from urea (urease route): step 1/1.</text>
</comment>
<dbReference type="NCBIfam" id="TIGR01792">
    <property type="entry name" value="urease_alph"/>
    <property type="match status" value="1"/>
</dbReference>
<evidence type="ECO:0000256" key="9">
    <source>
        <dbReference type="RuleBase" id="RU004158"/>
    </source>
</evidence>
<dbReference type="InterPro" id="IPR011059">
    <property type="entry name" value="Metal-dep_hydrolase_composite"/>
</dbReference>
<dbReference type="InterPro" id="IPR011612">
    <property type="entry name" value="Urease_alpha_N_dom"/>
</dbReference>
<reference evidence="11 12" key="1">
    <citation type="submission" date="2024-09" db="EMBL/GenBank/DDBJ databases">
        <authorList>
            <person name="Sun Q."/>
            <person name="Mori K."/>
        </authorList>
    </citation>
    <scope>NUCLEOTIDE SEQUENCE [LARGE SCALE GENOMIC DNA]</scope>
    <source>
        <strain evidence="11 12">CICC 10874</strain>
    </source>
</reference>
<dbReference type="InterPro" id="IPR006680">
    <property type="entry name" value="Amidohydro-rel"/>
</dbReference>
<dbReference type="SUPFAM" id="SSF51338">
    <property type="entry name" value="Composite domain of metallo-dependent hydrolases"/>
    <property type="match status" value="1"/>
</dbReference>
<feature type="active site" description="Proton donor" evidence="6 8">
    <location>
        <position position="323"/>
    </location>
</feature>
<dbReference type="NCBIfam" id="NF009685">
    <property type="entry name" value="PRK13206.1"/>
    <property type="match status" value="1"/>
</dbReference>
<dbReference type="PROSITE" id="PS51368">
    <property type="entry name" value="UREASE_3"/>
    <property type="match status" value="1"/>
</dbReference>
<evidence type="ECO:0000256" key="1">
    <source>
        <dbReference type="ARBA" id="ARBA00004897"/>
    </source>
</evidence>
<evidence type="ECO:0000256" key="7">
    <source>
        <dbReference type="NCBIfam" id="TIGR01792"/>
    </source>
</evidence>
<feature type="binding site" evidence="6">
    <location>
        <position position="249"/>
    </location>
    <ligand>
        <name>Ni(2+)</name>
        <dbReference type="ChEBI" id="CHEBI:49786"/>
        <label>2</label>
    </ligand>
</feature>
<comment type="catalytic activity">
    <reaction evidence="5 6">
        <text>urea + 2 H2O + H(+) = hydrogencarbonate + 2 NH4(+)</text>
        <dbReference type="Rhea" id="RHEA:20557"/>
        <dbReference type="ChEBI" id="CHEBI:15377"/>
        <dbReference type="ChEBI" id="CHEBI:15378"/>
        <dbReference type="ChEBI" id="CHEBI:16199"/>
        <dbReference type="ChEBI" id="CHEBI:17544"/>
        <dbReference type="ChEBI" id="CHEBI:28938"/>
        <dbReference type="EC" id="3.5.1.5"/>
    </reaction>
</comment>
<dbReference type="NCBIfam" id="NF009686">
    <property type="entry name" value="PRK13207.1"/>
    <property type="match status" value="1"/>
</dbReference>
<feature type="binding site" evidence="6">
    <location>
        <position position="275"/>
    </location>
    <ligand>
        <name>Ni(2+)</name>
        <dbReference type="ChEBI" id="CHEBI:49786"/>
        <label>2</label>
    </ligand>
</feature>
<protein>
    <recommendedName>
        <fullName evidence="6 7">Urease subunit alpha</fullName>
        <ecNumber evidence="6 7">3.5.1.5</ecNumber>
    </recommendedName>
    <alternativeName>
        <fullName evidence="6">Urea amidohydrolase subunit alpha</fullName>
    </alternativeName>
</protein>
<comment type="similarity">
    <text evidence="6 9">Belongs to the metallo-dependent hydrolases superfamily. Urease alpha subunit family.</text>
</comment>
<dbReference type="Pfam" id="PF01979">
    <property type="entry name" value="Amidohydro_1"/>
    <property type="match status" value="1"/>
</dbReference>